<protein>
    <submittedName>
        <fullName evidence="2">Phage-related CUP0950-like protein</fullName>
    </submittedName>
</protein>
<dbReference type="HOGENOM" id="CLU_2752245_0_0_7"/>
<evidence type="ECO:0000313" key="3">
    <source>
        <dbReference type="Proteomes" id="UP000005013"/>
    </source>
</evidence>
<evidence type="ECO:0000256" key="1">
    <source>
        <dbReference type="SAM" id="MobiDB-lite"/>
    </source>
</evidence>
<dbReference type="PATRIC" id="fig|1163745.3.peg.606"/>
<dbReference type="Proteomes" id="UP000005013">
    <property type="component" value="Chromosome"/>
</dbReference>
<feature type="region of interest" description="Disordered" evidence="1">
    <location>
        <begin position="1"/>
        <end position="21"/>
    </location>
</feature>
<sequence>MGNDEFSSQYQQEPTASSGGYFEPEFFTKIFTHELSELNTYIFVDNAMSLSKNADNRAVVVMGAGYFFSK</sequence>
<feature type="compositionally biased region" description="Polar residues" evidence="1">
    <location>
        <begin position="1"/>
        <end position="18"/>
    </location>
</feature>
<evidence type="ECO:0000313" key="2">
    <source>
        <dbReference type="EMBL" id="AFI05585.1"/>
    </source>
</evidence>
<gene>
    <name evidence="2" type="ordered locus">HCD_02845</name>
</gene>
<organism evidence="2 3">
    <name type="scientific">Helicobacter cetorum (strain ATCC BAA-540 / CCUG 52418 / MIT 99-5656)</name>
    <dbReference type="NCBI Taxonomy" id="1163745"/>
    <lineage>
        <taxon>Bacteria</taxon>
        <taxon>Pseudomonadati</taxon>
        <taxon>Campylobacterota</taxon>
        <taxon>Epsilonproteobacteria</taxon>
        <taxon>Campylobacterales</taxon>
        <taxon>Helicobacteraceae</taxon>
        <taxon>Helicobacter</taxon>
    </lineage>
</organism>
<keyword evidence="3" id="KW-1185">Reference proteome</keyword>
<proteinExistence type="predicted"/>
<reference evidence="2 3" key="1">
    <citation type="journal article" date="2013" name="PLoS ONE">
        <title>Sequence Divergence and Conservation in Genomes ofHelicobacter cetorum Strains from a Dolphin and a Whale.</title>
        <authorList>
            <person name="Kersulyte D."/>
            <person name="Rossi M."/>
            <person name="Berg D.E."/>
        </authorList>
    </citation>
    <scope>NUCLEOTIDE SEQUENCE [LARGE SCALE GENOMIC DNA]</scope>
    <source>
        <strain evidence="2 3">MIT 99-5656</strain>
    </source>
</reference>
<dbReference type="EMBL" id="CP003481">
    <property type="protein sequence ID" value="AFI05585.1"/>
    <property type="molecule type" value="Genomic_DNA"/>
</dbReference>
<accession>I0ERL6</accession>
<dbReference type="AlphaFoldDB" id="I0ERL6"/>
<dbReference type="KEGG" id="hcm:HCD_02845"/>
<name>I0ERL6_HELCM</name>